<name>A0A127Z2V1_9BASI</name>
<dbReference type="EMBL" id="LK056673">
    <property type="protein sequence ID" value="CDR88158.1"/>
    <property type="molecule type" value="Genomic_DNA"/>
</dbReference>
<evidence type="ECO:0000313" key="2">
    <source>
        <dbReference type="EMBL" id="CDR88158.1"/>
    </source>
</evidence>
<accession>A0A127Z2V1</accession>
<reference evidence="2" key="1">
    <citation type="submission" date="2014-06" db="EMBL/GenBank/DDBJ databases">
        <authorList>
            <person name="Ju J."/>
            <person name="Zhang J."/>
        </authorList>
    </citation>
    <scope>NUCLEOTIDE SEQUENCE</scope>
    <source>
        <strain evidence="2">SscI8</strain>
    </source>
</reference>
<protein>
    <submittedName>
        <fullName evidence="2">Uncharacterized protein</fullName>
    </submittedName>
</protein>
<sequence>MDAAAAMLGTMPYVRQPKQGVNKGTQASAFRIHIPHSCPVAGLSCGYIGHTSDQCSTTRVERGVADQCALCDTLEAPKTDSHTSATCPLTPQPLAHSSRAIASTSRARPNGSPQIHE</sequence>
<gene>
    <name evidence="2" type="ORF">SPSC_03818</name>
</gene>
<proteinExistence type="predicted"/>
<feature type="region of interest" description="Disordered" evidence="1">
    <location>
        <begin position="78"/>
        <end position="117"/>
    </location>
</feature>
<feature type="compositionally biased region" description="Low complexity" evidence="1">
    <location>
        <begin position="95"/>
        <end position="108"/>
    </location>
</feature>
<evidence type="ECO:0000256" key="1">
    <source>
        <dbReference type="SAM" id="MobiDB-lite"/>
    </source>
</evidence>
<organism evidence="2">
    <name type="scientific">Sporisorium scitamineum</name>
    <dbReference type="NCBI Taxonomy" id="49012"/>
    <lineage>
        <taxon>Eukaryota</taxon>
        <taxon>Fungi</taxon>
        <taxon>Dikarya</taxon>
        <taxon>Basidiomycota</taxon>
        <taxon>Ustilaginomycotina</taxon>
        <taxon>Ustilaginomycetes</taxon>
        <taxon>Ustilaginales</taxon>
        <taxon>Ustilaginaceae</taxon>
        <taxon>Sporisorium</taxon>
    </lineage>
</organism>
<dbReference type="AlphaFoldDB" id="A0A127Z2V1"/>